<protein>
    <recommendedName>
        <fullName evidence="6">Ankyrin repeat protein</fullName>
    </recommendedName>
</protein>
<dbReference type="PANTHER" id="PTHR46680:SF3">
    <property type="entry name" value="NF-KAPPA-B INHIBITOR CACTUS"/>
    <property type="match status" value="1"/>
</dbReference>
<reference evidence="3" key="1">
    <citation type="submission" date="2021-02" db="EMBL/GenBank/DDBJ databases">
        <authorList>
            <person name="Nowell W R."/>
        </authorList>
    </citation>
    <scope>NUCLEOTIDE SEQUENCE</scope>
</reference>
<dbReference type="SUPFAM" id="SSF48403">
    <property type="entry name" value="Ankyrin repeat"/>
    <property type="match status" value="1"/>
</dbReference>
<keyword evidence="2" id="KW-0040">ANK repeat</keyword>
<evidence type="ECO:0008006" key="6">
    <source>
        <dbReference type="Google" id="ProtNLM"/>
    </source>
</evidence>
<dbReference type="GO" id="GO:0071356">
    <property type="term" value="P:cellular response to tumor necrosis factor"/>
    <property type="evidence" value="ECO:0007669"/>
    <property type="project" value="TreeGrafter"/>
</dbReference>
<dbReference type="InterPro" id="IPR051070">
    <property type="entry name" value="NF-kappa-B_inhibitor"/>
</dbReference>
<dbReference type="Proteomes" id="UP000663829">
    <property type="component" value="Unassembled WGS sequence"/>
</dbReference>
<dbReference type="Gene3D" id="1.25.40.20">
    <property type="entry name" value="Ankyrin repeat-containing domain"/>
    <property type="match status" value="1"/>
</dbReference>
<dbReference type="EMBL" id="CAJOBC010007388">
    <property type="protein sequence ID" value="CAF3930685.1"/>
    <property type="molecule type" value="Genomic_DNA"/>
</dbReference>
<gene>
    <name evidence="3" type="ORF">GPM918_LOCUS21983</name>
    <name evidence="4" type="ORF">SRO942_LOCUS21979</name>
</gene>
<dbReference type="InterPro" id="IPR002110">
    <property type="entry name" value="Ankyrin_rpt"/>
</dbReference>
<name>A0A814U0B4_9BILA</name>
<dbReference type="Pfam" id="PF12796">
    <property type="entry name" value="Ank_2"/>
    <property type="match status" value="1"/>
</dbReference>
<dbReference type="Proteomes" id="UP000681722">
    <property type="component" value="Unassembled WGS sequence"/>
</dbReference>
<keyword evidence="5" id="KW-1185">Reference proteome</keyword>
<dbReference type="OrthoDB" id="10254686at2759"/>
<dbReference type="InterPro" id="IPR036770">
    <property type="entry name" value="Ankyrin_rpt-contain_sf"/>
</dbReference>
<dbReference type="AlphaFoldDB" id="A0A814U0B4"/>
<sequence>MVLSLTSLLNEPPAKRTFMCETFMRGQLADGEVFPESTQLHSTPITKVEEPRTNNNFKYSPFYHIIVTMHVFYLSILDCKENTIENEYTFIQNLCLALDDFISKNDPTSLFRCTRLLIHRDDDDLLEQAILNGNLMLIKQLIKVLLIDTLKQQNGKGETILLICAKLNNKDLIAQLLERHLNLVYDLDYRKNNVFHLLASTKLNNDKSYETIEFILNYLNEKSINICEIFNKENIDQFTPLQLAVQNNNLQCVKLFISNGNFDVNVYDKLTGDNLIHMAIRNDDNLSMIKYLIDDIHLNGEKVNYIMTPCELAKSLNRMTIYDYLKEKYSDIDLLSEDSDDSSDEDETY</sequence>
<evidence type="ECO:0000313" key="5">
    <source>
        <dbReference type="Proteomes" id="UP000663829"/>
    </source>
</evidence>
<dbReference type="SMART" id="SM00248">
    <property type="entry name" value="ANK"/>
    <property type="match status" value="4"/>
</dbReference>
<comment type="caution">
    <text evidence="3">The sequence shown here is derived from an EMBL/GenBank/DDBJ whole genome shotgun (WGS) entry which is preliminary data.</text>
</comment>
<dbReference type="GO" id="GO:0005829">
    <property type="term" value="C:cytosol"/>
    <property type="evidence" value="ECO:0007669"/>
    <property type="project" value="TreeGrafter"/>
</dbReference>
<organism evidence="3 5">
    <name type="scientific">Didymodactylos carnosus</name>
    <dbReference type="NCBI Taxonomy" id="1234261"/>
    <lineage>
        <taxon>Eukaryota</taxon>
        <taxon>Metazoa</taxon>
        <taxon>Spiralia</taxon>
        <taxon>Gnathifera</taxon>
        <taxon>Rotifera</taxon>
        <taxon>Eurotatoria</taxon>
        <taxon>Bdelloidea</taxon>
        <taxon>Philodinida</taxon>
        <taxon>Philodinidae</taxon>
        <taxon>Didymodactylos</taxon>
    </lineage>
</organism>
<dbReference type="PANTHER" id="PTHR46680">
    <property type="entry name" value="NF-KAPPA-B INHIBITOR ALPHA"/>
    <property type="match status" value="1"/>
</dbReference>
<keyword evidence="1" id="KW-0677">Repeat</keyword>
<evidence type="ECO:0000256" key="1">
    <source>
        <dbReference type="ARBA" id="ARBA00022737"/>
    </source>
</evidence>
<proteinExistence type="predicted"/>
<evidence type="ECO:0000256" key="2">
    <source>
        <dbReference type="ARBA" id="ARBA00023043"/>
    </source>
</evidence>
<evidence type="ECO:0000313" key="4">
    <source>
        <dbReference type="EMBL" id="CAF3930685.1"/>
    </source>
</evidence>
<accession>A0A814U0B4</accession>
<dbReference type="EMBL" id="CAJNOQ010007389">
    <property type="protein sequence ID" value="CAF1167123.1"/>
    <property type="molecule type" value="Genomic_DNA"/>
</dbReference>
<evidence type="ECO:0000313" key="3">
    <source>
        <dbReference type="EMBL" id="CAF1167123.1"/>
    </source>
</evidence>
<dbReference type="GO" id="GO:0051059">
    <property type="term" value="F:NF-kappaB binding"/>
    <property type="evidence" value="ECO:0007669"/>
    <property type="project" value="TreeGrafter"/>
</dbReference>